<feature type="transmembrane region" description="Helical" evidence="1">
    <location>
        <begin position="180"/>
        <end position="204"/>
    </location>
</feature>
<name>A0A1Q9DBR2_SYMMI</name>
<evidence type="ECO:0000313" key="3">
    <source>
        <dbReference type="Proteomes" id="UP000186817"/>
    </source>
</evidence>
<keyword evidence="1" id="KW-1133">Transmembrane helix</keyword>
<gene>
    <name evidence="2" type="ORF">AK812_SmicGene25566</name>
</gene>
<protein>
    <submittedName>
        <fullName evidence="2">Uncharacterized protein</fullName>
    </submittedName>
</protein>
<dbReference type="OrthoDB" id="444304at2759"/>
<feature type="transmembrane region" description="Helical" evidence="1">
    <location>
        <begin position="111"/>
        <end position="133"/>
    </location>
</feature>
<evidence type="ECO:0000256" key="1">
    <source>
        <dbReference type="SAM" id="Phobius"/>
    </source>
</evidence>
<organism evidence="2 3">
    <name type="scientific">Symbiodinium microadriaticum</name>
    <name type="common">Dinoflagellate</name>
    <name type="synonym">Zooxanthella microadriatica</name>
    <dbReference type="NCBI Taxonomy" id="2951"/>
    <lineage>
        <taxon>Eukaryota</taxon>
        <taxon>Sar</taxon>
        <taxon>Alveolata</taxon>
        <taxon>Dinophyceae</taxon>
        <taxon>Suessiales</taxon>
        <taxon>Symbiodiniaceae</taxon>
        <taxon>Symbiodinium</taxon>
    </lineage>
</organism>
<keyword evidence="3" id="KW-1185">Reference proteome</keyword>
<accession>A0A1Q9DBR2</accession>
<reference evidence="2 3" key="1">
    <citation type="submission" date="2016-02" db="EMBL/GenBank/DDBJ databases">
        <title>Genome analysis of coral dinoflagellate symbionts highlights evolutionary adaptations to a symbiotic lifestyle.</title>
        <authorList>
            <person name="Aranda M."/>
            <person name="Li Y."/>
            <person name="Liew Y.J."/>
            <person name="Baumgarten S."/>
            <person name="Simakov O."/>
            <person name="Wilson M."/>
            <person name="Piel J."/>
            <person name="Ashoor H."/>
            <person name="Bougouffa S."/>
            <person name="Bajic V.B."/>
            <person name="Ryu T."/>
            <person name="Ravasi T."/>
            <person name="Bayer T."/>
            <person name="Micklem G."/>
            <person name="Kim H."/>
            <person name="Bhak J."/>
            <person name="Lajeunesse T.C."/>
            <person name="Voolstra C.R."/>
        </authorList>
    </citation>
    <scope>NUCLEOTIDE SEQUENCE [LARGE SCALE GENOMIC DNA]</scope>
    <source>
        <strain evidence="2 3">CCMP2467</strain>
    </source>
</reference>
<feature type="transmembrane region" description="Helical" evidence="1">
    <location>
        <begin position="41"/>
        <end position="61"/>
    </location>
</feature>
<feature type="transmembrane region" description="Helical" evidence="1">
    <location>
        <begin position="140"/>
        <end position="160"/>
    </location>
</feature>
<evidence type="ECO:0000313" key="2">
    <source>
        <dbReference type="EMBL" id="OLP92608.1"/>
    </source>
</evidence>
<proteinExistence type="predicted"/>
<comment type="caution">
    <text evidence="2">The sequence shown here is derived from an EMBL/GenBank/DDBJ whole genome shotgun (WGS) entry which is preliminary data.</text>
</comment>
<keyword evidence="1" id="KW-0812">Transmembrane</keyword>
<feature type="transmembrane region" description="Helical" evidence="1">
    <location>
        <begin position="6"/>
        <end position="29"/>
    </location>
</feature>
<dbReference type="EMBL" id="LSRX01000614">
    <property type="protein sequence ID" value="OLP92608.1"/>
    <property type="molecule type" value="Genomic_DNA"/>
</dbReference>
<keyword evidence="1" id="KW-0472">Membrane</keyword>
<dbReference type="Proteomes" id="UP000186817">
    <property type="component" value="Unassembled WGS sequence"/>
</dbReference>
<dbReference type="AlphaFoldDB" id="A0A1Q9DBR2"/>
<sequence>MLKPPVIQWILFLAQRTVLFGIGAFSALLAKKAGDLKNSSIYLNQLMAFATISNTIMAAVMQTKTAKSVKSQAIKFFFDATVAMDETASGQGSLLSASSQCLLSYVGYEKTLWGCHLLDIVVAAVLMGLLSLVKDFRAALIAGINCFLPTIAADFGKYLVCYRVEQNELLCPFLPGNYVLIGAMQVLFGFILLMVVAAVLMGLLSLVKDFRAALIAGINCFLPTIAADFGKYLVYDHDIPGDQRAHPGALPKVRQQRRRQCSRLLLWRKEQIPFLHYLLKTVLSENSTGQEAEAVEHILSGK</sequence>